<reference evidence="1 2" key="1">
    <citation type="journal article" date="2015" name="Genome Announc.">
        <title>Expanding the biotechnology potential of lactobacilli through comparative genomics of 213 strains and associated genera.</title>
        <authorList>
            <person name="Sun Z."/>
            <person name="Harris H.M."/>
            <person name="McCann A."/>
            <person name="Guo C."/>
            <person name="Argimon S."/>
            <person name="Zhang W."/>
            <person name="Yang X."/>
            <person name="Jeffery I.B."/>
            <person name="Cooney J.C."/>
            <person name="Kagawa T.F."/>
            <person name="Liu W."/>
            <person name="Song Y."/>
            <person name="Salvetti E."/>
            <person name="Wrobel A."/>
            <person name="Rasinkangas P."/>
            <person name="Parkhill J."/>
            <person name="Rea M.C."/>
            <person name="O'Sullivan O."/>
            <person name="Ritari J."/>
            <person name="Douillard F.P."/>
            <person name="Paul Ross R."/>
            <person name="Yang R."/>
            <person name="Briner A.E."/>
            <person name="Felis G.E."/>
            <person name="de Vos W.M."/>
            <person name="Barrangou R."/>
            <person name="Klaenhammer T.R."/>
            <person name="Caufield P.W."/>
            <person name="Cui Y."/>
            <person name="Zhang H."/>
            <person name="O'Toole P.W."/>
        </authorList>
    </citation>
    <scope>NUCLEOTIDE SEQUENCE [LARGE SCALE GENOMIC DNA]</scope>
    <source>
        <strain evidence="1 2">DSM 16991</strain>
    </source>
</reference>
<dbReference type="AlphaFoldDB" id="A0A0R1X4T8"/>
<sequence>MRVNVVPSRAFALANCLSIWTITSSGTLRKFKRIGSTFFLLDFPFNTVFAGVDLVTLNVDTVAQRVDVVVF</sequence>
<dbReference type="PATRIC" id="fig|1122147.4.peg.1129"/>
<evidence type="ECO:0000313" key="1">
    <source>
        <dbReference type="EMBL" id="KRM25152.1"/>
    </source>
</evidence>
<accession>A0A0R1X4T8</accession>
<dbReference type="Proteomes" id="UP000050949">
    <property type="component" value="Unassembled WGS sequence"/>
</dbReference>
<dbReference type="EMBL" id="AZFW01000126">
    <property type="protein sequence ID" value="KRM25152.1"/>
    <property type="molecule type" value="Genomic_DNA"/>
</dbReference>
<comment type="caution">
    <text evidence="1">The sequence shown here is derived from an EMBL/GenBank/DDBJ whole genome shotgun (WGS) entry which is preliminary data.</text>
</comment>
<organism evidence="1 2">
    <name type="scientific">Schleiferilactobacillus harbinensis DSM 16991</name>
    <dbReference type="NCBI Taxonomy" id="1122147"/>
    <lineage>
        <taxon>Bacteria</taxon>
        <taxon>Bacillati</taxon>
        <taxon>Bacillota</taxon>
        <taxon>Bacilli</taxon>
        <taxon>Lactobacillales</taxon>
        <taxon>Lactobacillaceae</taxon>
        <taxon>Schleiferilactobacillus</taxon>
    </lineage>
</organism>
<protein>
    <submittedName>
        <fullName evidence="1">Uncharacterized protein</fullName>
    </submittedName>
</protein>
<evidence type="ECO:0000313" key="2">
    <source>
        <dbReference type="Proteomes" id="UP000050949"/>
    </source>
</evidence>
<gene>
    <name evidence="1" type="ORF">FC91_GL001090</name>
</gene>
<proteinExistence type="predicted"/>
<name>A0A0R1X4T8_9LACO</name>